<dbReference type="Pfam" id="PF04392">
    <property type="entry name" value="ABC_sub_bind"/>
    <property type="match status" value="1"/>
</dbReference>
<keyword evidence="2" id="KW-1185">Reference proteome</keyword>
<protein>
    <recommendedName>
        <fullName evidence="3">ABC transporter substrate-binding protein</fullName>
    </recommendedName>
</protein>
<dbReference type="EMBL" id="LBJQ01000082">
    <property type="protein sequence ID" value="RXH26432.1"/>
    <property type="molecule type" value="Genomic_DNA"/>
</dbReference>
<evidence type="ECO:0000313" key="2">
    <source>
        <dbReference type="Proteomes" id="UP000289546"/>
    </source>
</evidence>
<dbReference type="CDD" id="cd06325">
    <property type="entry name" value="PBP1_ABC_unchar_transporter"/>
    <property type="match status" value="1"/>
</dbReference>
<dbReference type="SUPFAM" id="SSF53822">
    <property type="entry name" value="Periplasmic binding protein-like I"/>
    <property type="match status" value="1"/>
</dbReference>
<organism evidence="1 2">
    <name type="scientific">Bradyrhizobium nanningense</name>
    <dbReference type="NCBI Taxonomy" id="1325118"/>
    <lineage>
        <taxon>Bacteria</taxon>
        <taxon>Pseudomonadati</taxon>
        <taxon>Pseudomonadota</taxon>
        <taxon>Alphaproteobacteria</taxon>
        <taxon>Hyphomicrobiales</taxon>
        <taxon>Nitrobacteraceae</taxon>
        <taxon>Bradyrhizobium</taxon>
    </lineage>
</organism>
<gene>
    <name evidence="1" type="ORF">XH99_21145</name>
</gene>
<accession>A0A4Q0S1P1</accession>
<dbReference type="OrthoDB" id="8441748at2"/>
<evidence type="ECO:0000313" key="1">
    <source>
        <dbReference type="EMBL" id="RXH26432.1"/>
    </source>
</evidence>
<dbReference type="PANTHER" id="PTHR35271:SF1">
    <property type="entry name" value="ABC TRANSPORTER, SUBSTRATE-BINDING LIPOPROTEIN"/>
    <property type="match status" value="1"/>
</dbReference>
<reference evidence="1 2" key="1">
    <citation type="submission" date="2015-04" db="EMBL/GenBank/DDBJ databases">
        <title>Comparative genomics of rhizobia nodulating Arachis hypogaea in China.</title>
        <authorList>
            <person name="Li Y."/>
        </authorList>
    </citation>
    <scope>NUCLEOTIDE SEQUENCE [LARGE SCALE GENOMIC DNA]</scope>
    <source>
        <strain evidence="1 2">CCBAU 51757</strain>
    </source>
</reference>
<evidence type="ECO:0008006" key="3">
    <source>
        <dbReference type="Google" id="ProtNLM"/>
    </source>
</evidence>
<dbReference type="RefSeq" id="WP_128919843.1">
    <property type="nucleotide sequence ID" value="NZ_LBJC01000027.1"/>
</dbReference>
<dbReference type="Proteomes" id="UP000289546">
    <property type="component" value="Unassembled WGS sequence"/>
</dbReference>
<dbReference type="AlphaFoldDB" id="A0A4Q0S1P1"/>
<dbReference type="InterPro" id="IPR007487">
    <property type="entry name" value="ABC_transpt-TYRBP-like"/>
</dbReference>
<dbReference type="InterPro" id="IPR028082">
    <property type="entry name" value="Peripla_BP_I"/>
</dbReference>
<name>A0A4Q0S1P1_9BRAD</name>
<dbReference type="PANTHER" id="PTHR35271">
    <property type="entry name" value="ABC TRANSPORTER, SUBSTRATE-BINDING LIPOPROTEIN-RELATED"/>
    <property type="match status" value="1"/>
</dbReference>
<proteinExistence type="predicted"/>
<dbReference type="Gene3D" id="3.40.50.2300">
    <property type="match status" value="2"/>
</dbReference>
<sequence>MKRRKALGVIGGAAVWPLAVLAQQPKHVPRIGFLVTGSIESPETRASLKAFGQGLREYGYIDGQNVLVEVRAADLKVEQFPALASELVRLKVDLIVASNSLAARAVQQATTTIPIVVPVMGDPVGDGLVASLARPGGNITGLTFLGPQLVPKRLALLKEALPTISQVAALWHPGAYGERTMNDMMNEAEAAALTLGVHLRLVAVHAPDDLDRAFSTVAAERADALLIFPSPMLFNQRKRIVDLAADNRLPLMAMGKEFVQLGGFMSYGADITDFNRRCVAYVDKILKGAKPADLPVEQPTNFALFINLKTAKTLGVEIPPSLLARADEVIE</sequence>
<comment type="caution">
    <text evidence="1">The sequence shown here is derived from an EMBL/GenBank/DDBJ whole genome shotgun (WGS) entry which is preliminary data.</text>
</comment>